<reference evidence="1 2" key="1">
    <citation type="submission" date="2018-06" db="EMBL/GenBank/DDBJ databases">
        <title>Genomic Encyclopedia of Type Strains, Phase IV (KMG-IV): sequencing the most valuable type-strain genomes for metagenomic binning, comparative biology and taxonomic classification.</title>
        <authorList>
            <person name="Goeker M."/>
        </authorList>
    </citation>
    <scope>NUCLEOTIDE SEQUENCE [LARGE SCALE GENOMIC DNA]</scope>
    <source>
        <strain evidence="1 2">DSM 25520</strain>
    </source>
</reference>
<protein>
    <submittedName>
        <fullName evidence="1">Uncharacterized protein DUF937</fullName>
    </submittedName>
</protein>
<evidence type="ECO:0000313" key="1">
    <source>
        <dbReference type="EMBL" id="RBP35027.1"/>
    </source>
</evidence>
<sequence>MGLLDSVISTIRGGPSPSAPEQALLLPVVIEFVNAYPGGLQGLIQKFQREGLAEVVSSWLGSGPNQPVSPAQLQSVLSDDEVEHLAKTSGQAPDVLLGNLSKLLPTLVDHVTPDGQLGQNQELDVDLLMGSVSGVLRKL</sequence>
<accession>A0A366H0K3</accession>
<dbReference type="Gene3D" id="1.10.10.690">
    <property type="entry name" value="YidB-like"/>
    <property type="match status" value="1"/>
</dbReference>
<comment type="caution">
    <text evidence="1">The sequence shown here is derived from an EMBL/GenBank/DDBJ whole genome shotgun (WGS) entry which is preliminary data.</text>
</comment>
<dbReference type="RefSeq" id="WP_113935252.1">
    <property type="nucleotide sequence ID" value="NZ_JACCEU010000017.1"/>
</dbReference>
<dbReference type="InterPro" id="IPR045372">
    <property type="entry name" value="YidB"/>
</dbReference>
<dbReference type="EMBL" id="QNRQ01000022">
    <property type="protein sequence ID" value="RBP35027.1"/>
    <property type="molecule type" value="Genomic_DNA"/>
</dbReference>
<dbReference type="InterPro" id="IPR027405">
    <property type="entry name" value="YidB-like"/>
</dbReference>
<proteinExistence type="predicted"/>
<dbReference type="OrthoDB" id="9795283at2"/>
<keyword evidence="2" id="KW-1185">Reference proteome</keyword>
<dbReference type="AlphaFoldDB" id="A0A366H0K3"/>
<dbReference type="Pfam" id="PF20159">
    <property type="entry name" value="YidB"/>
    <property type="match status" value="1"/>
</dbReference>
<evidence type="ECO:0000313" key="2">
    <source>
        <dbReference type="Proteomes" id="UP000253628"/>
    </source>
</evidence>
<dbReference type="Proteomes" id="UP000253628">
    <property type="component" value="Unassembled WGS sequence"/>
</dbReference>
<name>A0A366H0K3_9BURK</name>
<dbReference type="SUPFAM" id="SSF140804">
    <property type="entry name" value="YidB-like"/>
    <property type="match status" value="1"/>
</dbReference>
<organism evidence="1 2">
    <name type="scientific">Eoetvoesiella caeni</name>
    <dbReference type="NCBI Taxonomy" id="645616"/>
    <lineage>
        <taxon>Bacteria</taxon>
        <taxon>Pseudomonadati</taxon>
        <taxon>Pseudomonadota</taxon>
        <taxon>Betaproteobacteria</taxon>
        <taxon>Burkholderiales</taxon>
        <taxon>Alcaligenaceae</taxon>
        <taxon>Eoetvoesiella</taxon>
    </lineage>
</organism>
<gene>
    <name evidence="1" type="ORF">DFR37_12228</name>
</gene>